<protein>
    <recommendedName>
        <fullName evidence="6">Malectin-like domain-containing protein</fullName>
    </recommendedName>
</protein>
<dbReference type="Proteomes" id="UP001162541">
    <property type="component" value="Chromosome 3"/>
</dbReference>
<gene>
    <name evidence="3" type="ORF">AXG93_4492s1010</name>
    <name evidence="2" type="ORF">Mp_3g13430</name>
</gene>
<keyword evidence="4" id="KW-1185">Reference proteome</keyword>
<evidence type="ECO:0000313" key="4">
    <source>
        <dbReference type="Proteomes" id="UP000077202"/>
    </source>
</evidence>
<reference evidence="2" key="2">
    <citation type="journal article" date="2019" name="Curr. Biol.">
        <title>Chromatin organization in early land plants reveals an ancestral association between H3K27me3, transposons, and constitutive heterochromatin.</title>
        <authorList>
            <person name="Montgomery S.A."/>
            <person name="Tanizawa Y."/>
            <person name="Galik B."/>
            <person name="Wang N."/>
            <person name="Ito T."/>
            <person name="Mochizuki T."/>
            <person name="Akimcheva S."/>
            <person name="Bowman J."/>
            <person name="Cognat V."/>
            <person name="Drouard L."/>
            <person name="Ekker H."/>
            <person name="Houng S."/>
            <person name="Kohchi T."/>
            <person name="Lin S."/>
            <person name="Liu L.D."/>
            <person name="Nakamura Y."/>
            <person name="Valeeva L.R."/>
            <person name="Shakirov E.V."/>
            <person name="Shippen D.E."/>
            <person name="Wei W."/>
            <person name="Yagura M."/>
            <person name="Yamaoka S."/>
            <person name="Yamato K.T."/>
            <person name="Liu C."/>
            <person name="Berger F."/>
        </authorList>
    </citation>
    <scope>NUCLEOTIDE SEQUENCE [LARGE SCALE GENOMIC DNA]</scope>
    <source>
        <strain evidence="2">Tak-1</strain>
    </source>
</reference>
<evidence type="ECO:0000256" key="1">
    <source>
        <dbReference type="SAM" id="SignalP"/>
    </source>
</evidence>
<evidence type="ECO:0000313" key="5">
    <source>
        <dbReference type="Proteomes" id="UP001162541"/>
    </source>
</evidence>
<dbReference type="Proteomes" id="UP000077202">
    <property type="component" value="Unassembled WGS sequence"/>
</dbReference>
<reference evidence="5" key="3">
    <citation type="journal article" date="2020" name="Curr. Biol.">
        <title>Chromatin organization in early land plants reveals an ancestral association between H3K27me3, transposons, and constitutive heterochromatin.</title>
        <authorList>
            <person name="Montgomery S.A."/>
            <person name="Tanizawa Y."/>
            <person name="Galik B."/>
            <person name="Wang N."/>
            <person name="Ito T."/>
            <person name="Mochizuki T."/>
            <person name="Akimcheva S."/>
            <person name="Bowman J.L."/>
            <person name="Cognat V."/>
            <person name="Marechal-Drouard L."/>
            <person name="Ekker H."/>
            <person name="Hong S.F."/>
            <person name="Kohchi T."/>
            <person name="Lin S.S."/>
            <person name="Liu L.D."/>
            <person name="Nakamura Y."/>
            <person name="Valeeva L.R."/>
            <person name="Shakirov E.V."/>
            <person name="Shippen D.E."/>
            <person name="Wei W.L."/>
            <person name="Yagura M."/>
            <person name="Yamaoka S."/>
            <person name="Yamato K.T."/>
            <person name="Liu C."/>
            <person name="Berger F."/>
        </authorList>
    </citation>
    <scope>NUCLEOTIDE SEQUENCE [LARGE SCALE GENOMIC DNA]</scope>
    <source>
        <strain evidence="5">Tak-1</strain>
    </source>
</reference>
<keyword evidence="1" id="KW-0732">Signal</keyword>
<feature type="chain" id="PRO_5042333774" description="Malectin-like domain-containing protein" evidence="1">
    <location>
        <begin position="32"/>
        <end position="176"/>
    </location>
</feature>
<evidence type="ECO:0008006" key="6">
    <source>
        <dbReference type="Google" id="ProtNLM"/>
    </source>
</evidence>
<dbReference type="EMBL" id="LVLJ01001744">
    <property type="protein sequence ID" value="OAE28211.1"/>
    <property type="molecule type" value="Genomic_DNA"/>
</dbReference>
<sequence length="176" mass="19622">MARFSSLSLTQCSVGLVAILICLNLSTMANAADNSSSIINALTGNYADHELFLQCTCVYDTYRRTLAPKFFLRPGSNTTVAVDKCSGAKQVECDITRYSRAPFPAAKYYLKILVWYFKGPSQTQFKIDNTYLYYAVAPNFVWTISSLSWASLLEVEYYFTPSFLSSATESVALGMH</sequence>
<reference evidence="3 4" key="1">
    <citation type="submission" date="2016-03" db="EMBL/GenBank/DDBJ databases">
        <title>Mechanisms controlling the formation of the plant cell surface in tip-growing cells are functionally conserved among land plants.</title>
        <authorList>
            <person name="Honkanen S."/>
            <person name="Jones V.A."/>
            <person name="Morieri G."/>
            <person name="Champion C."/>
            <person name="Hetherington A.J."/>
            <person name="Kelly S."/>
            <person name="Saint-Marcoux D."/>
            <person name="Proust H."/>
            <person name="Prescott H."/>
            <person name="Dolan L."/>
        </authorList>
    </citation>
    <scope>NUCLEOTIDE SEQUENCE [LARGE SCALE GENOMIC DNA]</scope>
    <source>
        <strain evidence="4">cv. Tak-1 and cv. Tak-2</strain>
        <tissue evidence="3">Whole gametophyte</tissue>
    </source>
</reference>
<accession>A0A176W6H4</accession>
<evidence type="ECO:0000313" key="3">
    <source>
        <dbReference type="EMBL" id="OAE28211.1"/>
    </source>
</evidence>
<name>A0A176W6H4_MARPO</name>
<feature type="signal peptide" evidence="1">
    <location>
        <begin position="1"/>
        <end position="31"/>
    </location>
</feature>
<evidence type="ECO:0000313" key="2">
    <source>
        <dbReference type="EMBL" id="BBN05482.1"/>
    </source>
</evidence>
<proteinExistence type="predicted"/>
<organism evidence="3 4">
    <name type="scientific">Marchantia polymorpha subsp. ruderalis</name>
    <dbReference type="NCBI Taxonomy" id="1480154"/>
    <lineage>
        <taxon>Eukaryota</taxon>
        <taxon>Viridiplantae</taxon>
        <taxon>Streptophyta</taxon>
        <taxon>Embryophyta</taxon>
        <taxon>Marchantiophyta</taxon>
        <taxon>Marchantiopsida</taxon>
        <taxon>Marchantiidae</taxon>
        <taxon>Marchantiales</taxon>
        <taxon>Marchantiaceae</taxon>
        <taxon>Marchantia</taxon>
    </lineage>
</organism>
<dbReference type="AlphaFoldDB" id="A0A176W6H4"/>
<dbReference type="EMBL" id="AP019868">
    <property type="protein sequence ID" value="BBN05482.1"/>
    <property type="molecule type" value="Genomic_DNA"/>
</dbReference>